<dbReference type="AlphaFoldDB" id="A0A183DS87"/>
<organism evidence="4">
    <name type="scientific">Gongylonema pulchrum</name>
    <dbReference type="NCBI Taxonomy" id="637853"/>
    <lineage>
        <taxon>Eukaryota</taxon>
        <taxon>Metazoa</taxon>
        <taxon>Ecdysozoa</taxon>
        <taxon>Nematoda</taxon>
        <taxon>Chromadorea</taxon>
        <taxon>Rhabditida</taxon>
        <taxon>Spirurina</taxon>
        <taxon>Spiruromorpha</taxon>
        <taxon>Spiruroidea</taxon>
        <taxon>Gongylonematidae</taxon>
        <taxon>Gongylonema</taxon>
    </lineage>
</organism>
<evidence type="ECO:0000313" key="2">
    <source>
        <dbReference type="EMBL" id="VDN18967.1"/>
    </source>
</evidence>
<dbReference type="WBParaSite" id="GPUH_0001159201-mRNA-1">
    <property type="protein sequence ID" value="GPUH_0001159201-mRNA-1"/>
    <property type="gene ID" value="GPUH_0001159201"/>
</dbReference>
<protein>
    <submittedName>
        <fullName evidence="2 4">Uncharacterized protein</fullName>
    </submittedName>
</protein>
<gene>
    <name evidence="2" type="ORF">GPUH_LOCUS11578</name>
</gene>
<reference evidence="4" key="1">
    <citation type="submission" date="2016-06" db="UniProtKB">
        <authorList>
            <consortium name="WormBaseParasite"/>
        </authorList>
    </citation>
    <scope>IDENTIFICATION</scope>
</reference>
<proteinExistence type="predicted"/>
<dbReference type="EMBL" id="UYRT01078648">
    <property type="protein sequence ID" value="VDN18967.1"/>
    <property type="molecule type" value="Genomic_DNA"/>
</dbReference>
<reference evidence="2 3" key="2">
    <citation type="submission" date="2018-11" db="EMBL/GenBank/DDBJ databases">
        <authorList>
            <consortium name="Pathogen Informatics"/>
        </authorList>
    </citation>
    <scope>NUCLEOTIDE SEQUENCE [LARGE SCALE GENOMIC DNA]</scope>
</reference>
<evidence type="ECO:0000313" key="4">
    <source>
        <dbReference type="WBParaSite" id="GPUH_0001159201-mRNA-1"/>
    </source>
</evidence>
<accession>A0A183DS87</accession>
<evidence type="ECO:0000313" key="3">
    <source>
        <dbReference type="Proteomes" id="UP000271098"/>
    </source>
</evidence>
<evidence type="ECO:0000256" key="1">
    <source>
        <dbReference type="SAM" id="MobiDB-lite"/>
    </source>
</evidence>
<keyword evidence="3" id="KW-1185">Reference proteome</keyword>
<dbReference type="Proteomes" id="UP000271098">
    <property type="component" value="Unassembled WGS sequence"/>
</dbReference>
<dbReference type="OrthoDB" id="5874523at2759"/>
<feature type="region of interest" description="Disordered" evidence="1">
    <location>
        <begin position="463"/>
        <end position="485"/>
    </location>
</feature>
<sequence length="485" mass="54931">MPVRETGLVLEVRRDFGRILSPTNFSMPNIHIYFSLSTFVNDSMLSTITDNLADLFQCNGGMGRPMLSGLYRVNRRQNNFAHQNQPHPDPDYFQCNGGMGRPMLSGLYRVNRRQNNFAHQNQPHPAPMPVRETGLVLEVRRDFGRVLSPTNFSMPNIHIYFSLATFVNDSMLSTITDNLADLFQVEIEFERSPVSRDTRGFVHTIFTCTSIKPAAEIGLEPELVPMIVIQNNGEIPLALMMNHELVALPRQIFPVEEVASAFITKKCSATAEASFHRFSLLATMEWPEFAAVGHSVEGRVLNAPPWMHECTNLAIKKIALSIQRFGRDREGFAIVKEHVGHGIVLTAVDEEERRICGELFFPYEMGGDRSHVDSTCYFRACLELPNRKYRYRIYSLDAVEDAVANGLPGREQRFSRVARPAVHWFYWEFFLWIVLRGICYRHLGRDLANVVAEMLEAQVGTPRAVANPPPPGISSADAEQPNLDF</sequence>
<name>A0A183DS87_9BILA</name>